<name>C5C164_BEUC1</name>
<gene>
    <name evidence="1" type="ordered locus">Bcav_1208</name>
</gene>
<dbReference type="HOGENOM" id="CLU_027258_0_0_11"/>
<dbReference type="PROSITE" id="PS50194">
    <property type="entry name" value="FILAMIN_REPEAT"/>
    <property type="match status" value="1"/>
</dbReference>
<dbReference type="KEGG" id="bcv:Bcav_1208"/>
<dbReference type="AlphaFoldDB" id="C5C164"/>
<keyword evidence="2" id="KW-1185">Reference proteome</keyword>
<sequence>MATPPVTSRIGPRLRTALRRLGATSSALVVLAGVAAVTAIGTADDAGPGEVVPPTRVDVPPSELALVCPGPPRLATADLGGDITYDPEFDAAPAQTQVRQDGLTLRRDDEDAPAAGTIGPLAPDGGTALDAGGDAAVASVADVAGAGVVRADPVGDRSAFGVGATLARTDAGDLRGLVAAPCLPASSTVWLVGGSTALGASTRLVLANPGTTPATVTVTAWGATGPLAMERASGLLVAPGEETAILLEAVATGEERIAVRVDAAGGRVSATLQESQLRGLVAGGTDLVSAAADPATSLLVPGITLAETEVDDPEPSVLRVLNPGDERARVTLRLLGADGENVVPGAQDQVLEPGTVTDVSLAGLPAGWYTAELTSDVPVTAGASLVRVGEPGEDDPDQPVVERAWVAAVDPVTSGAVVADTGGDVVEAARLVVGNPGAEAVTVSVTGYGRDGGTTDPVDLTVAARSSETLDVADLGEGVLGVRLASPSAVSGAMLLSAEPGDGTMFSILPVTPDPDQRQSVDVRLGPG</sequence>
<evidence type="ECO:0000313" key="1">
    <source>
        <dbReference type="EMBL" id="ACQ79468.1"/>
    </source>
</evidence>
<dbReference type="EMBL" id="CP001618">
    <property type="protein sequence ID" value="ACQ79468.1"/>
    <property type="molecule type" value="Genomic_DNA"/>
</dbReference>
<dbReference type="Proteomes" id="UP000007962">
    <property type="component" value="Chromosome"/>
</dbReference>
<dbReference type="InterPro" id="IPR017868">
    <property type="entry name" value="Filamin/ABP280_repeat-like"/>
</dbReference>
<reference evidence="1 2" key="1">
    <citation type="journal article" date="2009" name="Stand. Genomic Sci.">
        <title>Complete genome sequence of Beutenbergia cavernae type strain (HKI 0122).</title>
        <authorList>
            <person name="Land M."/>
            <person name="Pukall R."/>
            <person name="Abt B."/>
            <person name="Goker M."/>
            <person name="Rohde M."/>
            <person name="Glavina Del Rio T."/>
            <person name="Tice H."/>
            <person name="Copeland A."/>
            <person name="Cheng J.F."/>
            <person name="Lucas S."/>
            <person name="Chen F."/>
            <person name="Nolan M."/>
            <person name="Bruce D."/>
            <person name="Goodwin L."/>
            <person name="Pitluck S."/>
            <person name="Ivanova N."/>
            <person name="Mavromatis K."/>
            <person name="Ovchinnikova G."/>
            <person name="Pati A."/>
            <person name="Chen A."/>
            <person name="Palaniappan K."/>
            <person name="Hauser L."/>
            <person name="Chang Y.J."/>
            <person name="Jefferies C.C."/>
            <person name="Saunders E."/>
            <person name="Brettin T."/>
            <person name="Detter J.C."/>
            <person name="Han C."/>
            <person name="Chain P."/>
            <person name="Bristow J."/>
            <person name="Eisen J.A."/>
            <person name="Markowitz V."/>
            <person name="Hugenholtz P."/>
            <person name="Kyrpides N.C."/>
            <person name="Klenk H.P."/>
            <person name="Lapidus A."/>
        </authorList>
    </citation>
    <scope>NUCLEOTIDE SEQUENCE [LARGE SCALE GENOMIC DNA]</scope>
    <source>
        <strain evidence="2">ATCC BAA-8 / DSM 12333 / NBRC 16432</strain>
    </source>
</reference>
<dbReference type="Pfam" id="PF18986">
    <property type="entry name" value="DUF5719"/>
    <property type="match status" value="1"/>
</dbReference>
<evidence type="ECO:0008006" key="3">
    <source>
        <dbReference type="Google" id="ProtNLM"/>
    </source>
</evidence>
<accession>C5C164</accession>
<proteinExistence type="predicted"/>
<dbReference type="STRING" id="471853.Bcav_1208"/>
<organism evidence="1 2">
    <name type="scientific">Beutenbergia cavernae (strain ATCC BAA-8 / DSM 12333 / CCUG 43141 / JCM 11478 / NBRC 16432 / NCIMB 13614 / HKI 0122)</name>
    <dbReference type="NCBI Taxonomy" id="471853"/>
    <lineage>
        <taxon>Bacteria</taxon>
        <taxon>Bacillati</taxon>
        <taxon>Actinomycetota</taxon>
        <taxon>Actinomycetes</taxon>
        <taxon>Micrococcales</taxon>
        <taxon>Beutenbergiaceae</taxon>
        <taxon>Beutenbergia</taxon>
    </lineage>
</organism>
<evidence type="ECO:0000313" key="2">
    <source>
        <dbReference type="Proteomes" id="UP000007962"/>
    </source>
</evidence>
<dbReference type="RefSeq" id="WP_015881708.1">
    <property type="nucleotide sequence ID" value="NC_012669.1"/>
</dbReference>
<dbReference type="OrthoDB" id="3264966at2"/>
<dbReference type="InterPro" id="IPR043777">
    <property type="entry name" value="DUF5719"/>
</dbReference>
<protein>
    <recommendedName>
        <fullName evidence="3">Secreted protein</fullName>
    </recommendedName>
</protein>
<dbReference type="eggNOG" id="COG3147">
    <property type="taxonomic scope" value="Bacteria"/>
</dbReference>